<dbReference type="AlphaFoldDB" id="A0AAW1WQN8"/>
<accession>A0AAW1WQN8</accession>
<feature type="region of interest" description="Disordered" evidence="1">
    <location>
        <begin position="49"/>
        <end position="85"/>
    </location>
</feature>
<gene>
    <name evidence="2" type="ORF">M0R45_024282</name>
</gene>
<sequence>MSARKLFDVASYSAEWAVQSTLSAVSFGLLQHIPLRGERLDGPKSVRSKLPLSHGGNANAPLENGPFAVTAGSSIMGRQCEQKRQ</sequence>
<evidence type="ECO:0000313" key="3">
    <source>
        <dbReference type="Proteomes" id="UP001457282"/>
    </source>
</evidence>
<name>A0AAW1WQN8_RUBAR</name>
<proteinExistence type="predicted"/>
<protein>
    <submittedName>
        <fullName evidence="2">Uncharacterized protein</fullName>
    </submittedName>
</protein>
<organism evidence="2 3">
    <name type="scientific">Rubus argutus</name>
    <name type="common">Southern blackberry</name>
    <dbReference type="NCBI Taxonomy" id="59490"/>
    <lineage>
        <taxon>Eukaryota</taxon>
        <taxon>Viridiplantae</taxon>
        <taxon>Streptophyta</taxon>
        <taxon>Embryophyta</taxon>
        <taxon>Tracheophyta</taxon>
        <taxon>Spermatophyta</taxon>
        <taxon>Magnoliopsida</taxon>
        <taxon>eudicotyledons</taxon>
        <taxon>Gunneridae</taxon>
        <taxon>Pentapetalae</taxon>
        <taxon>rosids</taxon>
        <taxon>fabids</taxon>
        <taxon>Rosales</taxon>
        <taxon>Rosaceae</taxon>
        <taxon>Rosoideae</taxon>
        <taxon>Rosoideae incertae sedis</taxon>
        <taxon>Rubus</taxon>
    </lineage>
</organism>
<evidence type="ECO:0000256" key="1">
    <source>
        <dbReference type="SAM" id="MobiDB-lite"/>
    </source>
</evidence>
<dbReference type="Proteomes" id="UP001457282">
    <property type="component" value="Unassembled WGS sequence"/>
</dbReference>
<evidence type="ECO:0000313" key="2">
    <source>
        <dbReference type="EMBL" id="KAK9927080.1"/>
    </source>
</evidence>
<dbReference type="EMBL" id="JBEDUW010000005">
    <property type="protein sequence ID" value="KAK9927080.1"/>
    <property type="molecule type" value="Genomic_DNA"/>
</dbReference>
<keyword evidence="3" id="KW-1185">Reference proteome</keyword>
<comment type="caution">
    <text evidence="2">The sequence shown here is derived from an EMBL/GenBank/DDBJ whole genome shotgun (WGS) entry which is preliminary data.</text>
</comment>
<reference evidence="2 3" key="1">
    <citation type="journal article" date="2023" name="G3 (Bethesda)">
        <title>A chromosome-length genome assembly and annotation of blackberry (Rubus argutus, cv. 'Hillquist').</title>
        <authorList>
            <person name="Bruna T."/>
            <person name="Aryal R."/>
            <person name="Dudchenko O."/>
            <person name="Sargent D.J."/>
            <person name="Mead D."/>
            <person name="Buti M."/>
            <person name="Cavallini A."/>
            <person name="Hytonen T."/>
            <person name="Andres J."/>
            <person name="Pham M."/>
            <person name="Weisz D."/>
            <person name="Mascagni F."/>
            <person name="Usai G."/>
            <person name="Natali L."/>
            <person name="Bassil N."/>
            <person name="Fernandez G.E."/>
            <person name="Lomsadze A."/>
            <person name="Armour M."/>
            <person name="Olukolu B."/>
            <person name="Poorten T."/>
            <person name="Britton C."/>
            <person name="Davik J."/>
            <person name="Ashrafi H."/>
            <person name="Aiden E.L."/>
            <person name="Borodovsky M."/>
            <person name="Worthington M."/>
        </authorList>
    </citation>
    <scope>NUCLEOTIDE SEQUENCE [LARGE SCALE GENOMIC DNA]</scope>
    <source>
        <strain evidence="2">PI 553951</strain>
    </source>
</reference>